<feature type="region of interest" description="Disordered" evidence="1">
    <location>
        <begin position="581"/>
        <end position="602"/>
    </location>
</feature>
<keyword evidence="3" id="KW-1185">Reference proteome</keyword>
<accession>K5WFY5</accession>
<dbReference type="Proteomes" id="UP000008370">
    <property type="component" value="Unassembled WGS sequence"/>
</dbReference>
<feature type="compositionally biased region" description="Basic and acidic residues" evidence="1">
    <location>
        <begin position="190"/>
        <end position="202"/>
    </location>
</feature>
<feature type="region of interest" description="Disordered" evidence="1">
    <location>
        <begin position="159"/>
        <end position="266"/>
    </location>
</feature>
<dbReference type="RefSeq" id="XP_007402333.1">
    <property type="nucleotide sequence ID" value="XM_007402271.1"/>
</dbReference>
<dbReference type="OrthoDB" id="10691222at2759"/>
<feature type="region of interest" description="Disordered" evidence="1">
    <location>
        <begin position="485"/>
        <end position="504"/>
    </location>
</feature>
<dbReference type="GeneID" id="18911760"/>
<protein>
    <submittedName>
        <fullName evidence="2">Uncharacterized protein</fullName>
    </submittedName>
</protein>
<feature type="compositionally biased region" description="Acidic residues" evidence="1">
    <location>
        <begin position="239"/>
        <end position="262"/>
    </location>
</feature>
<dbReference type="EMBL" id="JH930544">
    <property type="protein sequence ID" value="EKM49117.1"/>
    <property type="molecule type" value="Genomic_DNA"/>
</dbReference>
<name>K5WFY5_PHACS</name>
<reference evidence="2 3" key="1">
    <citation type="journal article" date="2012" name="BMC Genomics">
        <title>Comparative genomics of the white-rot fungi, Phanerochaete carnosa and P. chrysosporium, to elucidate the genetic basis of the distinct wood types they colonize.</title>
        <authorList>
            <person name="Suzuki H."/>
            <person name="MacDonald J."/>
            <person name="Syed K."/>
            <person name="Salamov A."/>
            <person name="Hori C."/>
            <person name="Aerts A."/>
            <person name="Henrissat B."/>
            <person name="Wiebenga A."/>
            <person name="vanKuyk P.A."/>
            <person name="Barry K."/>
            <person name="Lindquist E."/>
            <person name="LaButti K."/>
            <person name="Lapidus A."/>
            <person name="Lucas S."/>
            <person name="Coutinho P."/>
            <person name="Gong Y."/>
            <person name="Samejima M."/>
            <person name="Mahadevan R."/>
            <person name="Abou-Zaid M."/>
            <person name="de Vries R.P."/>
            <person name="Igarashi K."/>
            <person name="Yadav J.S."/>
            <person name="Grigoriev I.V."/>
            <person name="Master E.R."/>
        </authorList>
    </citation>
    <scope>NUCLEOTIDE SEQUENCE [LARGE SCALE GENOMIC DNA]</scope>
    <source>
        <strain evidence="2 3">HHB-10118-sp</strain>
    </source>
</reference>
<dbReference type="AlphaFoldDB" id="K5WFY5"/>
<feature type="compositionally biased region" description="Polar residues" evidence="1">
    <location>
        <begin position="229"/>
        <end position="238"/>
    </location>
</feature>
<dbReference type="InParanoid" id="K5WFY5"/>
<gene>
    <name evidence="2" type="ORF">PHACADRAFT_202000</name>
</gene>
<proteinExistence type="predicted"/>
<feature type="compositionally biased region" description="Acidic residues" evidence="1">
    <location>
        <begin position="159"/>
        <end position="189"/>
    </location>
</feature>
<feature type="region of interest" description="Disordered" evidence="1">
    <location>
        <begin position="289"/>
        <end position="326"/>
    </location>
</feature>
<feature type="compositionally biased region" description="Acidic residues" evidence="1">
    <location>
        <begin position="203"/>
        <end position="225"/>
    </location>
</feature>
<evidence type="ECO:0000313" key="3">
    <source>
        <dbReference type="Proteomes" id="UP000008370"/>
    </source>
</evidence>
<feature type="compositionally biased region" description="Pro residues" evidence="1">
    <location>
        <begin position="302"/>
        <end position="315"/>
    </location>
</feature>
<dbReference type="HOGENOM" id="CLU_372583_0_0_1"/>
<evidence type="ECO:0000313" key="2">
    <source>
        <dbReference type="EMBL" id="EKM49117.1"/>
    </source>
</evidence>
<dbReference type="KEGG" id="pco:PHACADRAFT_202000"/>
<sequence length="746" mass="83563">MTTPNNDARVVTDHNTLRYGLKIPADVCQRIIGKLVETVELDSVCHQLTAAIDRMKKQNLLVTQVFDRGVLAFFPKRRDLRQLDASFYRDPWNRPPPITYEADPAVGIWLPYNKEEENEGWQPVQPAGQRAVCLLLEEDHLLGEEDRAALMIIMEDVTEAETSDTESEFGTDGEAEADADGDTDDGEYLGDERMFAEAREAERESDDEDFEELEGSEGGDAESDESMPSLRTNVSNESSGEEMDISDSEESWGMSEDEEEAEDRAFGELQRELERERLAAHLFGNCPALDDLISDPDDDAPPCSPSPPPPSPRPTAAPFDGTNDRAIWPDEAAGFACQDAWRPRPLLPHAVTRVDDDAPVRLARYVCPPLATALATHRVPLQPAPPQEPHPLPLPVPVFSVTIPEQPAPPPYSGTQQVRGQATYRFGTTVLVEHEEETAQEPEEGEYEEAEALVRERIAELVRVLTRAYEMNAQAYEPTALVTNDEVDAPATPPTPELAADTSMDNTTVSSIETIPPYTGPLALAAAREIVVGRAIPVADTTERRYTLPYLEPTPPWRNDTDNDVLDDVREYRRRVLTLQPDRGPSLNVPNPGQASRRYDRDSTTGPFDLAALVSIRRALLRILDTQYTSAVTAGLPNLLDDLRCGRFGWDKKVMEVVFPYSEHYGNVFLFAEEQLLLRQCKYLWTQNNLRGRYDERIQACQRALDFRTTRYDDRAIRTFRLTGRLGKLGLARELVTYPSTVAPRD</sequence>
<evidence type="ECO:0000256" key="1">
    <source>
        <dbReference type="SAM" id="MobiDB-lite"/>
    </source>
</evidence>
<organism evidence="2 3">
    <name type="scientific">Phanerochaete carnosa (strain HHB-10118-sp)</name>
    <name type="common">White-rot fungus</name>
    <name type="synonym">Peniophora carnosa</name>
    <dbReference type="NCBI Taxonomy" id="650164"/>
    <lineage>
        <taxon>Eukaryota</taxon>
        <taxon>Fungi</taxon>
        <taxon>Dikarya</taxon>
        <taxon>Basidiomycota</taxon>
        <taxon>Agaricomycotina</taxon>
        <taxon>Agaricomycetes</taxon>
        <taxon>Polyporales</taxon>
        <taxon>Phanerochaetaceae</taxon>
        <taxon>Phanerochaete</taxon>
    </lineage>
</organism>